<feature type="region of interest" description="Disordered" evidence="1">
    <location>
        <begin position="296"/>
        <end position="425"/>
    </location>
</feature>
<reference evidence="2" key="1">
    <citation type="submission" date="2021-02" db="EMBL/GenBank/DDBJ databases">
        <authorList>
            <person name="Dougan E. K."/>
            <person name="Rhodes N."/>
            <person name="Thang M."/>
            <person name="Chan C."/>
        </authorList>
    </citation>
    <scope>NUCLEOTIDE SEQUENCE</scope>
</reference>
<feature type="compositionally biased region" description="Polar residues" evidence="1">
    <location>
        <begin position="43"/>
        <end position="57"/>
    </location>
</feature>
<name>A0A813IM06_POLGL</name>
<evidence type="ECO:0000313" key="2">
    <source>
        <dbReference type="EMBL" id="CAE8653093.1"/>
    </source>
</evidence>
<feature type="region of interest" description="Disordered" evidence="1">
    <location>
        <begin position="1"/>
        <end position="74"/>
    </location>
</feature>
<feature type="compositionally biased region" description="Low complexity" evidence="1">
    <location>
        <begin position="328"/>
        <end position="365"/>
    </location>
</feature>
<dbReference type="AlphaFoldDB" id="A0A813IM06"/>
<organism evidence="2 3">
    <name type="scientific">Polarella glacialis</name>
    <name type="common">Dinoflagellate</name>
    <dbReference type="NCBI Taxonomy" id="89957"/>
    <lineage>
        <taxon>Eukaryota</taxon>
        <taxon>Sar</taxon>
        <taxon>Alveolata</taxon>
        <taxon>Dinophyceae</taxon>
        <taxon>Suessiales</taxon>
        <taxon>Suessiaceae</taxon>
        <taxon>Polarella</taxon>
    </lineage>
</organism>
<dbReference type="EMBL" id="CAJNNW010011368">
    <property type="protein sequence ID" value="CAE8653093.1"/>
    <property type="molecule type" value="Genomic_DNA"/>
</dbReference>
<accession>A0A813IM06</accession>
<gene>
    <name evidence="2" type="ORF">PGLA2088_LOCUS10159</name>
</gene>
<feature type="compositionally biased region" description="Polar residues" evidence="1">
    <location>
        <begin position="296"/>
        <end position="309"/>
    </location>
</feature>
<feature type="compositionally biased region" description="Polar residues" evidence="1">
    <location>
        <begin position="377"/>
        <end position="386"/>
    </location>
</feature>
<proteinExistence type="predicted"/>
<evidence type="ECO:0000256" key="1">
    <source>
        <dbReference type="SAM" id="MobiDB-lite"/>
    </source>
</evidence>
<sequence length="557" mass="58436">MQARCGGMMHSVHSVEDSEESRESEEPIGKGQASCESLFLAMANQSNHSWQLSSPTKSAGGASGEDPGVEDEIDSLPGEQHERLLEQMRKCVLVHHQLSCLLIHSAALQAGLCDRESEGHEPKEEADQIPSVGEGHLALQRSIQSLGGSTARLFSMALKNHQDLQSMGSTLQGRVDDMVTGMHREFELVGCHPPARAHQQAHEAAPGEEAECEQLEAQLAARRVEASSLRLELELFQSDAEARHRQLVEEYSDRLQCAEMRATIVGRAWQQLSAAGVGASSAPAVAAIAAELNSTSGLCTGSSSRTTATAEADAASMPRAPLVPAPAPALRSPSRSGNNNNNSNNNNSNNNNSNSSAGGRSRASSQTQRSGAKAPQPRSNNNSSGGQPKLQPKPQAAAAAKATTAVTSQRPSSPPASHCRSKGAVPAATAASLRIAARIASVTPASTASTTATASATSSATSQPPHLEQPRCAESPPQKRLPNRQQPQQPSSQQFTPDFRNGIGACSSSSSSAKTKQGIHAEATSAAAVNLSLSANPETFAQLDAQLRLSQSEFWGM</sequence>
<feature type="compositionally biased region" description="Low complexity" evidence="1">
    <location>
        <begin position="387"/>
        <end position="407"/>
    </location>
</feature>
<protein>
    <submittedName>
        <fullName evidence="2">Uncharacterized protein</fullName>
    </submittedName>
</protein>
<feature type="compositionally biased region" description="Low complexity" evidence="1">
    <location>
        <begin position="476"/>
        <end position="494"/>
    </location>
</feature>
<feature type="compositionally biased region" description="Low complexity" evidence="1">
    <location>
        <begin position="443"/>
        <end position="462"/>
    </location>
</feature>
<dbReference type="Proteomes" id="UP000626109">
    <property type="component" value="Unassembled WGS sequence"/>
</dbReference>
<feature type="region of interest" description="Disordered" evidence="1">
    <location>
        <begin position="443"/>
        <end position="512"/>
    </location>
</feature>
<comment type="caution">
    <text evidence="2">The sequence shown here is derived from an EMBL/GenBank/DDBJ whole genome shotgun (WGS) entry which is preliminary data.</text>
</comment>
<evidence type="ECO:0000313" key="3">
    <source>
        <dbReference type="Proteomes" id="UP000626109"/>
    </source>
</evidence>